<dbReference type="EMBL" id="HACG01043679">
    <property type="protein sequence ID" value="CEK90544.1"/>
    <property type="molecule type" value="Transcribed_RNA"/>
</dbReference>
<protein>
    <submittedName>
        <fullName evidence="2">Uncharacterized protein</fullName>
    </submittedName>
</protein>
<accession>A0A0B7BCD3</accession>
<proteinExistence type="predicted"/>
<evidence type="ECO:0000313" key="2">
    <source>
        <dbReference type="EMBL" id="CEK90542.1"/>
    </source>
</evidence>
<name>A0A0B7BCD3_9EUPU</name>
<evidence type="ECO:0000313" key="3">
    <source>
        <dbReference type="EMBL" id="CEK90544.1"/>
    </source>
</evidence>
<sequence length="55" mass="6442">MTRDELATHVRDVLILSAQDMIPRKVHKIPSNITEEAHRFIKSKVRLVKICNIIY</sequence>
<gene>
    <name evidence="2" type="primary">ORF177403</name>
    <name evidence="1" type="synonym">ORF177398</name>
    <name evidence="3" type="synonym">ORF177408</name>
</gene>
<reference evidence="2" key="1">
    <citation type="submission" date="2014-12" db="EMBL/GenBank/DDBJ databases">
        <title>Insight into the proteome of Arion vulgaris.</title>
        <authorList>
            <person name="Aradska J."/>
            <person name="Bulat T."/>
            <person name="Smidak R."/>
            <person name="Sarate P."/>
            <person name="Gangsoo J."/>
            <person name="Sialana F."/>
            <person name="Bilban M."/>
            <person name="Lubec G."/>
        </authorList>
    </citation>
    <scope>NUCLEOTIDE SEQUENCE</scope>
    <source>
        <tissue evidence="2">Skin</tissue>
    </source>
</reference>
<dbReference type="AlphaFoldDB" id="A0A0B7BCD3"/>
<organism evidence="2">
    <name type="scientific">Arion vulgaris</name>
    <dbReference type="NCBI Taxonomy" id="1028688"/>
    <lineage>
        <taxon>Eukaryota</taxon>
        <taxon>Metazoa</taxon>
        <taxon>Spiralia</taxon>
        <taxon>Lophotrochozoa</taxon>
        <taxon>Mollusca</taxon>
        <taxon>Gastropoda</taxon>
        <taxon>Heterobranchia</taxon>
        <taxon>Euthyneura</taxon>
        <taxon>Panpulmonata</taxon>
        <taxon>Eupulmonata</taxon>
        <taxon>Stylommatophora</taxon>
        <taxon>Helicina</taxon>
        <taxon>Arionoidea</taxon>
        <taxon>Arionidae</taxon>
        <taxon>Arion</taxon>
    </lineage>
</organism>
<dbReference type="EMBL" id="HACG01043675">
    <property type="protein sequence ID" value="CEK90540.1"/>
    <property type="molecule type" value="Transcribed_RNA"/>
</dbReference>
<dbReference type="EMBL" id="HACG01043677">
    <property type="protein sequence ID" value="CEK90542.1"/>
    <property type="molecule type" value="Transcribed_RNA"/>
</dbReference>
<evidence type="ECO:0000313" key="1">
    <source>
        <dbReference type="EMBL" id="CEK90540.1"/>
    </source>
</evidence>